<dbReference type="FunFam" id="2.40.70.10:FF:000008">
    <property type="entry name" value="Cathepsin D"/>
    <property type="match status" value="1"/>
</dbReference>
<feature type="domain" description="Peptidase A1" evidence="4">
    <location>
        <begin position="88"/>
        <end position="370"/>
    </location>
</feature>
<dbReference type="PROSITE" id="PS51767">
    <property type="entry name" value="PEPTIDASE_A1"/>
    <property type="match status" value="1"/>
</dbReference>
<feature type="active site" evidence="2">
    <location>
        <position position="258"/>
    </location>
</feature>
<evidence type="ECO:0000256" key="1">
    <source>
        <dbReference type="ARBA" id="ARBA00007447"/>
    </source>
</evidence>
<dbReference type="GO" id="GO:0004190">
    <property type="term" value="F:aspartic-type endopeptidase activity"/>
    <property type="evidence" value="ECO:0007669"/>
    <property type="project" value="InterPro"/>
</dbReference>
<sequence>MLSILPLSILALLVSNDVSATPAPQPEPRGLSMNLRRRVRAPRSAEELGVWAKNQREGLIAKYGGKSAASKRSTGTNLLVNQNGDSSFYGSLAIGTPAVSYDVILDTGSADLWVAGSTCKVGCSSSIPKFDPSSSSTFTNSSTSFAIQYGSGEAVGALGKDKVQMAGFAVSNQVFAVCDEVSQGLLTSPVSGLLGLAWQSIASSNAVPFAQTLGTGSSWDSPVMAFQLTRFLNASNVQDEEGNSVSLPSGEDSYAAIDTGTTLVGGPPDQISALYAQIPDSQPGTGNFDGYFLYPCSTSVTVTLSFGGKTWSVSPADFLLEQADTRGETCVGSFFSLTTGDTAPPWIVGDTFLKNVYSVFRFSPPSVGFAQLSAYSLSINGDTDLKVPTPTIGSVSAEATAGPGTIDSNSNAAASLRPASLLLHVAPVVVMLAVGFWADL</sequence>
<feature type="chain" id="PRO_5034210265" evidence="3">
    <location>
        <begin position="21"/>
        <end position="440"/>
    </location>
</feature>
<keyword evidence="6" id="KW-1185">Reference proteome</keyword>
<organism evidence="5 6">
    <name type="scientific">Mycena sanguinolenta</name>
    <dbReference type="NCBI Taxonomy" id="230812"/>
    <lineage>
        <taxon>Eukaryota</taxon>
        <taxon>Fungi</taxon>
        <taxon>Dikarya</taxon>
        <taxon>Basidiomycota</taxon>
        <taxon>Agaricomycotina</taxon>
        <taxon>Agaricomycetes</taxon>
        <taxon>Agaricomycetidae</taxon>
        <taxon>Agaricales</taxon>
        <taxon>Marasmiineae</taxon>
        <taxon>Mycenaceae</taxon>
        <taxon>Mycena</taxon>
    </lineage>
</organism>
<comment type="similarity">
    <text evidence="1">Belongs to the peptidase A1 family.</text>
</comment>
<dbReference type="InterPro" id="IPR033121">
    <property type="entry name" value="PEPTIDASE_A1"/>
</dbReference>
<feature type="signal peptide" evidence="3">
    <location>
        <begin position="1"/>
        <end position="20"/>
    </location>
</feature>
<feature type="active site" evidence="2">
    <location>
        <position position="106"/>
    </location>
</feature>
<dbReference type="GO" id="GO:0006508">
    <property type="term" value="P:proteolysis"/>
    <property type="evidence" value="ECO:0007669"/>
    <property type="project" value="InterPro"/>
</dbReference>
<dbReference type="Proteomes" id="UP000623467">
    <property type="component" value="Unassembled WGS sequence"/>
</dbReference>
<dbReference type="PANTHER" id="PTHR47966:SF6">
    <property type="entry name" value="PEPTIDASE A1 DOMAIN-CONTAINING PROTEIN"/>
    <property type="match status" value="1"/>
</dbReference>
<reference evidence="5" key="1">
    <citation type="submission" date="2020-05" db="EMBL/GenBank/DDBJ databases">
        <title>Mycena genomes resolve the evolution of fungal bioluminescence.</title>
        <authorList>
            <person name="Tsai I.J."/>
        </authorList>
    </citation>
    <scope>NUCLEOTIDE SEQUENCE</scope>
    <source>
        <strain evidence="5">160909Yilan</strain>
    </source>
</reference>
<dbReference type="InterPro" id="IPR021109">
    <property type="entry name" value="Peptidase_aspartic_dom_sf"/>
</dbReference>
<dbReference type="EMBL" id="JACAZH010000004">
    <property type="protein sequence ID" value="KAF7370629.1"/>
    <property type="molecule type" value="Genomic_DNA"/>
</dbReference>
<evidence type="ECO:0000313" key="5">
    <source>
        <dbReference type="EMBL" id="KAF7370629.1"/>
    </source>
</evidence>
<accession>A0A8H7DCP7</accession>
<evidence type="ECO:0000256" key="2">
    <source>
        <dbReference type="PIRSR" id="PIRSR601461-1"/>
    </source>
</evidence>
<evidence type="ECO:0000256" key="3">
    <source>
        <dbReference type="SAM" id="SignalP"/>
    </source>
</evidence>
<dbReference type="OrthoDB" id="771136at2759"/>
<dbReference type="InterPro" id="IPR001461">
    <property type="entry name" value="Aspartic_peptidase_A1"/>
</dbReference>
<dbReference type="SUPFAM" id="SSF50630">
    <property type="entry name" value="Acid proteases"/>
    <property type="match status" value="1"/>
</dbReference>
<dbReference type="PANTHER" id="PTHR47966">
    <property type="entry name" value="BETA-SITE APP-CLEAVING ENZYME, ISOFORM A-RELATED"/>
    <property type="match status" value="1"/>
</dbReference>
<dbReference type="Pfam" id="PF00026">
    <property type="entry name" value="Asp"/>
    <property type="match status" value="2"/>
</dbReference>
<evidence type="ECO:0000313" key="6">
    <source>
        <dbReference type="Proteomes" id="UP000623467"/>
    </source>
</evidence>
<keyword evidence="3" id="KW-0732">Signal</keyword>
<comment type="caution">
    <text evidence="5">The sequence shown here is derived from an EMBL/GenBank/DDBJ whole genome shotgun (WGS) entry which is preliminary data.</text>
</comment>
<dbReference type="InterPro" id="IPR034164">
    <property type="entry name" value="Pepsin-like_dom"/>
</dbReference>
<gene>
    <name evidence="5" type="ORF">MSAN_00695900</name>
</gene>
<dbReference type="CDD" id="cd05471">
    <property type="entry name" value="pepsin_like"/>
    <property type="match status" value="1"/>
</dbReference>
<dbReference type="AlphaFoldDB" id="A0A8H7DCP7"/>
<dbReference type="PRINTS" id="PR00792">
    <property type="entry name" value="PEPSIN"/>
</dbReference>
<proteinExistence type="inferred from homology"/>
<evidence type="ECO:0000259" key="4">
    <source>
        <dbReference type="PROSITE" id="PS51767"/>
    </source>
</evidence>
<name>A0A8H7DCP7_9AGAR</name>
<protein>
    <submittedName>
        <fullName evidence="5">Aspartic peptidase A1</fullName>
    </submittedName>
</protein>
<dbReference type="Gene3D" id="2.40.70.10">
    <property type="entry name" value="Acid Proteases"/>
    <property type="match status" value="2"/>
</dbReference>